<keyword evidence="1" id="KW-0805">Transcription regulation</keyword>
<dbReference type="Pfam" id="PF00356">
    <property type="entry name" value="LacI"/>
    <property type="match status" value="1"/>
</dbReference>
<dbReference type="PANTHER" id="PTHR30146">
    <property type="entry name" value="LACI-RELATED TRANSCRIPTIONAL REPRESSOR"/>
    <property type="match status" value="1"/>
</dbReference>
<keyword evidence="6" id="KW-1185">Reference proteome</keyword>
<dbReference type="RefSeq" id="WP_344810597.1">
    <property type="nucleotide sequence ID" value="NZ_BAAAYX010000002.1"/>
</dbReference>
<keyword evidence="2 5" id="KW-0238">DNA-binding</keyword>
<dbReference type="InterPro" id="IPR010982">
    <property type="entry name" value="Lambda_DNA-bd_dom_sf"/>
</dbReference>
<dbReference type="PROSITE" id="PS50932">
    <property type="entry name" value="HTH_LACI_2"/>
    <property type="match status" value="1"/>
</dbReference>
<dbReference type="PANTHER" id="PTHR30146:SF109">
    <property type="entry name" value="HTH-TYPE TRANSCRIPTIONAL REGULATOR GALS"/>
    <property type="match status" value="1"/>
</dbReference>
<evidence type="ECO:0000256" key="3">
    <source>
        <dbReference type="ARBA" id="ARBA00023163"/>
    </source>
</evidence>
<evidence type="ECO:0000313" key="5">
    <source>
        <dbReference type="EMBL" id="GAA3691953.1"/>
    </source>
</evidence>
<organism evidence="5 6">
    <name type="scientific">Microlunatus aurantiacus</name>
    <dbReference type="NCBI Taxonomy" id="446786"/>
    <lineage>
        <taxon>Bacteria</taxon>
        <taxon>Bacillati</taxon>
        <taxon>Actinomycetota</taxon>
        <taxon>Actinomycetes</taxon>
        <taxon>Propionibacteriales</taxon>
        <taxon>Propionibacteriaceae</taxon>
        <taxon>Microlunatus</taxon>
    </lineage>
</organism>
<accession>A0ABP7CJR6</accession>
<dbReference type="SMART" id="SM00354">
    <property type="entry name" value="HTH_LACI"/>
    <property type="match status" value="1"/>
</dbReference>
<dbReference type="GO" id="GO:0003677">
    <property type="term" value="F:DNA binding"/>
    <property type="evidence" value="ECO:0007669"/>
    <property type="project" value="UniProtKB-KW"/>
</dbReference>
<gene>
    <name evidence="5" type="ORF">GCM10022204_04090</name>
</gene>
<evidence type="ECO:0000256" key="1">
    <source>
        <dbReference type="ARBA" id="ARBA00023015"/>
    </source>
</evidence>
<dbReference type="Gene3D" id="1.10.260.40">
    <property type="entry name" value="lambda repressor-like DNA-binding domains"/>
    <property type="match status" value="1"/>
</dbReference>
<dbReference type="CDD" id="cd06267">
    <property type="entry name" value="PBP1_LacI_sugar_binding-like"/>
    <property type="match status" value="1"/>
</dbReference>
<sequence length="328" mass="35064">MQRAATIHDVAAAAGVSRQTVTRAMNAMPGINVDTRERVLAAARELSYRPSRFGRGLVKADHRMLGLVLDDLTNPFYPQLASAVTGAAGRAGWNVVLTDATHAVDREALLADLSRQVDAVIGYLWLDPSVQARLFAGVPVVEIDPIRRQPLNGAVTFDLRPAMRDLVRHLTAHDVRRPLMVDQARPGERSGRAKVFASELERVGLGGDHVSIATGSTAGDLAAIGAALDAHTDADVVLVYNDLLALGVLGALRHRGRRAPDDVRVVGIDGLSIGELVAPRLTTLALDMAEVGRSATELVLGMRAGELPLTGAAVRRKVRHRLLLRDSA</sequence>
<evidence type="ECO:0000313" key="6">
    <source>
        <dbReference type="Proteomes" id="UP001500051"/>
    </source>
</evidence>
<dbReference type="Proteomes" id="UP001500051">
    <property type="component" value="Unassembled WGS sequence"/>
</dbReference>
<protein>
    <submittedName>
        <fullName evidence="5">LacI family DNA-binding transcriptional regulator</fullName>
    </submittedName>
</protein>
<dbReference type="Gene3D" id="3.40.50.2300">
    <property type="match status" value="2"/>
</dbReference>
<dbReference type="SUPFAM" id="SSF47413">
    <property type="entry name" value="lambda repressor-like DNA-binding domains"/>
    <property type="match status" value="1"/>
</dbReference>
<dbReference type="CDD" id="cd01392">
    <property type="entry name" value="HTH_LacI"/>
    <property type="match status" value="1"/>
</dbReference>
<dbReference type="InterPro" id="IPR000843">
    <property type="entry name" value="HTH_LacI"/>
</dbReference>
<dbReference type="InterPro" id="IPR046335">
    <property type="entry name" value="LacI/GalR-like_sensor"/>
</dbReference>
<feature type="domain" description="HTH lacI-type" evidence="4">
    <location>
        <begin position="5"/>
        <end position="59"/>
    </location>
</feature>
<comment type="caution">
    <text evidence="5">The sequence shown here is derived from an EMBL/GenBank/DDBJ whole genome shotgun (WGS) entry which is preliminary data.</text>
</comment>
<dbReference type="Pfam" id="PF13377">
    <property type="entry name" value="Peripla_BP_3"/>
    <property type="match status" value="1"/>
</dbReference>
<dbReference type="PROSITE" id="PS00356">
    <property type="entry name" value="HTH_LACI_1"/>
    <property type="match status" value="1"/>
</dbReference>
<name>A0ABP7CJR6_9ACTN</name>
<keyword evidence="3" id="KW-0804">Transcription</keyword>
<reference evidence="6" key="1">
    <citation type="journal article" date="2019" name="Int. J. Syst. Evol. Microbiol.">
        <title>The Global Catalogue of Microorganisms (GCM) 10K type strain sequencing project: providing services to taxonomists for standard genome sequencing and annotation.</title>
        <authorList>
            <consortium name="The Broad Institute Genomics Platform"/>
            <consortium name="The Broad Institute Genome Sequencing Center for Infectious Disease"/>
            <person name="Wu L."/>
            <person name="Ma J."/>
        </authorList>
    </citation>
    <scope>NUCLEOTIDE SEQUENCE [LARGE SCALE GENOMIC DNA]</scope>
    <source>
        <strain evidence="6">JCM 16548</strain>
    </source>
</reference>
<dbReference type="EMBL" id="BAAAYX010000002">
    <property type="protein sequence ID" value="GAA3691953.1"/>
    <property type="molecule type" value="Genomic_DNA"/>
</dbReference>
<evidence type="ECO:0000259" key="4">
    <source>
        <dbReference type="PROSITE" id="PS50932"/>
    </source>
</evidence>
<evidence type="ECO:0000256" key="2">
    <source>
        <dbReference type="ARBA" id="ARBA00023125"/>
    </source>
</evidence>
<dbReference type="InterPro" id="IPR028082">
    <property type="entry name" value="Peripla_BP_I"/>
</dbReference>
<proteinExistence type="predicted"/>
<dbReference type="SUPFAM" id="SSF53822">
    <property type="entry name" value="Periplasmic binding protein-like I"/>
    <property type="match status" value="1"/>
</dbReference>